<feature type="region of interest" description="Disordered" evidence="1">
    <location>
        <begin position="257"/>
        <end position="291"/>
    </location>
</feature>
<dbReference type="Proteomes" id="UP001176941">
    <property type="component" value="Chromosome 15"/>
</dbReference>
<feature type="compositionally biased region" description="Low complexity" evidence="1">
    <location>
        <begin position="153"/>
        <end position="171"/>
    </location>
</feature>
<evidence type="ECO:0000256" key="1">
    <source>
        <dbReference type="SAM" id="MobiDB-lite"/>
    </source>
</evidence>
<accession>A0ABN8YAQ4</accession>
<evidence type="ECO:0000313" key="2">
    <source>
        <dbReference type="EMBL" id="CAI9156854.1"/>
    </source>
</evidence>
<protein>
    <submittedName>
        <fullName evidence="2">Uncharacterized protein</fullName>
    </submittedName>
</protein>
<feature type="region of interest" description="Disordered" evidence="1">
    <location>
        <begin position="136"/>
        <end position="171"/>
    </location>
</feature>
<gene>
    <name evidence="2" type="ORF">MRATA1EN1_LOCUS5816</name>
</gene>
<proteinExistence type="predicted"/>
<keyword evidence="3" id="KW-1185">Reference proteome</keyword>
<organism evidence="2 3">
    <name type="scientific">Rangifer tarandus platyrhynchus</name>
    <name type="common">Svalbard reindeer</name>
    <dbReference type="NCBI Taxonomy" id="3082113"/>
    <lineage>
        <taxon>Eukaryota</taxon>
        <taxon>Metazoa</taxon>
        <taxon>Chordata</taxon>
        <taxon>Craniata</taxon>
        <taxon>Vertebrata</taxon>
        <taxon>Euteleostomi</taxon>
        <taxon>Mammalia</taxon>
        <taxon>Eutheria</taxon>
        <taxon>Laurasiatheria</taxon>
        <taxon>Artiodactyla</taxon>
        <taxon>Ruminantia</taxon>
        <taxon>Pecora</taxon>
        <taxon>Cervidae</taxon>
        <taxon>Odocoileinae</taxon>
        <taxon>Rangifer</taxon>
    </lineage>
</organism>
<sequence>MHNLLSAGKACMIKEESCQGQAGDVGGRGNDEGRFPAEACSSGSCQGAKPCSPAHLCVQTCAAAPVQPVRALLPEIALLLSAARFTPENTTAGRACSGVTIKGQAVGGKKQGPFFRMPTSLRFRFRSALGAHLSPSLGHPGAFPRRQARSRGRLPSSGGSPPLPLPSGESGYLECQARFSRSGRRPEGLGQWPRGAPLPPSFLSSVLPDYTNSMRAAPPLQEVDLTGAKTNKGRFWWELRKRRALSQQAGFIEMQMARPRPRRATSRPLTSQPPRRAGLNGPIDAPGRPPRRALARPPGGLCGRAVGPAGALRPRELLSSPSFPHTVIASSRILISLAPRPNQAVRLEDSIPSQNFLRTLENQRAKAYTPEATVSVCVSAGNGPRDGNNNNDDEAPVLTVRMSQVPCVSEVTGAHGNPGREAVLPRVLHFLPALVPQLRGDTTPPRSSAISSAGICGHCSQPLPSPLGVTGCRVCPAPRQEIHSRTNSTHFCFYQSTQMGLSGSCFPGNLYLLSFPGLFSPACHSFSSHV</sequence>
<evidence type="ECO:0000313" key="3">
    <source>
        <dbReference type="Proteomes" id="UP001176941"/>
    </source>
</evidence>
<dbReference type="EMBL" id="OX459951">
    <property type="protein sequence ID" value="CAI9156854.1"/>
    <property type="molecule type" value="Genomic_DNA"/>
</dbReference>
<name>A0ABN8YAQ4_RANTA</name>
<reference evidence="2" key="1">
    <citation type="submission" date="2023-04" db="EMBL/GenBank/DDBJ databases">
        <authorList>
            <consortium name="ELIXIR-Norway"/>
        </authorList>
    </citation>
    <scope>NUCLEOTIDE SEQUENCE [LARGE SCALE GENOMIC DNA]</scope>
</reference>